<proteinExistence type="predicted"/>
<comment type="caution">
    <text evidence="1">The sequence shown here is derived from an EMBL/GenBank/DDBJ whole genome shotgun (WGS) entry which is preliminary data.</text>
</comment>
<dbReference type="AlphaFoldDB" id="M3ETQ1"/>
<gene>
    <name evidence="1" type="ORF">LEP1GSC067_0691</name>
</gene>
<organism evidence="1 2">
    <name type="scientific">Leptospira interrogans serovar Lora str. TE 1992</name>
    <dbReference type="NCBI Taxonomy" id="1193028"/>
    <lineage>
        <taxon>Bacteria</taxon>
        <taxon>Pseudomonadati</taxon>
        <taxon>Spirochaetota</taxon>
        <taxon>Spirochaetia</taxon>
        <taxon>Leptospirales</taxon>
        <taxon>Leptospiraceae</taxon>
        <taxon>Leptospira</taxon>
    </lineage>
</organism>
<name>M3ETQ1_LEPIR</name>
<evidence type="ECO:0000313" key="2">
    <source>
        <dbReference type="Proteomes" id="UP000011754"/>
    </source>
</evidence>
<accession>M3ETQ1</accession>
<sequence length="52" mass="5867">MPVGPYSFFDYLVGGEIANDKEAAQVVSIKRLLPQKAIGFEMLRFYLDENAN</sequence>
<dbReference type="Proteomes" id="UP000011754">
    <property type="component" value="Unassembled WGS sequence"/>
</dbReference>
<reference evidence="1 2" key="1">
    <citation type="submission" date="2013-01" db="EMBL/GenBank/DDBJ databases">
        <authorList>
            <person name="Harkins D.M."/>
            <person name="Durkin A.S."/>
            <person name="Brinkac L.M."/>
            <person name="Haft D.H."/>
            <person name="Selengut J.D."/>
            <person name="Sanka R."/>
            <person name="DePew J."/>
            <person name="Purushe J."/>
            <person name="Hartskeerl R.A."/>
            <person name="Ahmed A."/>
            <person name="van der Linden H."/>
            <person name="Goris M.G.A."/>
            <person name="Vinetz J.M."/>
            <person name="Sutton G.G."/>
            <person name="Nierman W.C."/>
            <person name="Fouts D.E."/>
        </authorList>
    </citation>
    <scope>NUCLEOTIDE SEQUENCE [LARGE SCALE GENOMIC DNA]</scope>
    <source>
        <strain evidence="1 2">TE 1992</strain>
    </source>
</reference>
<protein>
    <submittedName>
        <fullName evidence="1">Uncharacterized protein</fullName>
    </submittedName>
</protein>
<evidence type="ECO:0000313" key="1">
    <source>
        <dbReference type="EMBL" id="EMF41171.1"/>
    </source>
</evidence>
<dbReference type="EMBL" id="AKWW02000062">
    <property type="protein sequence ID" value="EMF41171.1"/>
    <property type="molecule type" value="Genomic_DNA"/>
</dbReference>